<proteinExistence type="predicted"/>
<keyword evidence="6" id="KW-0472">Membrane</keyword>
<reference evidence="7" key="1">
    <citation type="journal article" date="2021" name="Front. Microbiol.">
        <title>Comprehensive Comparative Genomics and Phenotyping of Methylobacterium Species.</title>
        <authorList>
            <person name="Alessa O."/>
            <person name="Ogura Y."/>
            <person name="Fujitani Y."/>
            <person name="Takami H."/>
            <person name="Hayashi T."/>
            <person name="Sahin N."/>
            <person name="Tani A."/>
        </authorList>
    </citation>
    <scope>NUCLEOTIDE SEQUENCE</scope>
    <source>
        <strain evidence="7">NBRC 15686</strain>
    </source>
</reference>
<evidence type="ECO:0000313" key="7">
    <source>
        <dbReference type="EMBL" id="GJE68152.1"/>
    </source>
</evidence>
<dbReference type="Proteomes" id="UP001055039">
    <property type="component" value="Unassembled WGS sequence"/>
</dbReference>
<dbReference type="InterPro" id="IPR038532">
    <property type="entry name" value="NDUFS4-like_sf"/>
</dbReference>
<sequence>MQETAARIGHNNPPVGCNPAPWLAGAYAVIRRRKRPVGTAGRARENDWILSFERRTPPEIDELMGWTGGDDTLATEARLTFASRAEAIAYAERQGLDYDVEAEPERVPQASFVTPRFWARCGRHAFNRPLVTRTRSPVGQNLEDHTAPGTSSLDLERALLAPAAIFTAPEAVLNQPQLTKECKREILRRWAWDEYLKEVAASEGMAGGEPSRLEEVKRALLSLGEVWRPKPNAPAAAVPSKLGELAAIAA</sequence>
<dbReference type="InterPro" id="IPR006885">
    <property type="entry name" value="NADH_UbQ_FeS_4_mit-like"/>
</dbReference>
<dbReference type="Gene3D" id="3.30.160.190">
    <property type="entry name" value="atu1810 like domain"/>
    <property type="match status" value="1"/>
</dbReference>
<comment type="caution">
    <text evidence="7">The sequence shown here is derived from an EMBL/GenBank/DDBJ whole genome shotgun (WGS) entry which is preliminary data.</text>
</comment>
<dbReference type="EMBL" id="BPRC01000045">
    <property type="protein sequence ID" value="GJE68152.1"/>
    <property type="molecule type" value="Genomic_DNA"/>
</dbReference>
<evidence type="ECO:0000256" key="6">
    <source>
        <dbReference type="ARBA" id="ARBA00023136"/>
    </source>
</evidence>
<name>A0ABQ4UP54_9HYPH</name>
<evidence type="ECO:0000256" key="1">
    <source>
        <dbReference type="ARBA" id="ARBA00004370"/>
    </source>
</evidence>
<evidence type="ECO:0000313" key="8">
    <source>
        <dbReference type="Proteomes" id="UP001055039"/>
    </source>
</evidence>
<gene>
    <name evidence="7" type="ORF">LNAOJCKE_5388</name>
</gene>
<protein>
    <recommendedName>
        <fullName evidence="9">ETC complex I subunit conserved region</fullName>
    </recommendedName>
</protein>
<reference evidence="7" key="2">
    <citation type="submission" date="2021-08" db="EMBL/GenBank/DDBJ databases">
        <authorList>
            <person name="Tani A."/>
            <person name="Ola A."/>
            <person name="Ogura Y."/>
            <person name="Katsura K."/>
            <person name="Hayashi T."/>
        </authorList>
    </citation>
    <scope>NUCLEOTIDE SEQUENCE</scope>
    <source>
        <strain evidence="7">NBRC 15686</strain>
    </source>
</reference>
<keyword evidence="3" id="KW-0679">Respiratory chain</keyword>
<keyword evidence="5" id="KW-0249">Electron transport</keyword>
<accession>A0ABQ4UP54</accession>
<keyword evidence="4" id="KW-0809">Transit peptide</keyword>
<comment type="subcellular location">
    <subcellularLocation>
        <location evidence="1">Membrane</location>
    </subcellularLocation>
</comment>
<evidence type="ECO:0000256" key="3">
    <source>
        <dbReference type="ARBA" id="ARBA00022660"/>
    </source>
</evidence>
<keyword evidence="8" id="KW-1185">Reference proteome</keyword>
<dbReference type="Pfam" id="PF04800">
    <property type="entry name" value="NDUS4"/>
    <property type="match status" value="1"/>
</dbReference>
<evidence type="ECO:0000256" key="2">
    <source>
        <dbReference type="ARBA" id="ARBA00022448"/>
    </source>
</evidence>
<dbReference type="RefSeq" id="WP_238228976.1">
    <property type="nucleotide sequence ID" value="NZ_BAAADH010000027.1"/>
</dbReference>
<organism evidence="7 8">
    <name type="scientific">Methylorubrum aminovorans</name>
    <dbReference type="NCBI Taxonomy" id="269069"/>
    <lineage>
        <taxon>Bacteria</taxon>
        <taxon>Pseudomonadati</taxon>
        <taxon>Pseudomonadota</taxon>
        <taxon>Alphaproteobacteria</taxon>
        <taxon>Hyphomicrobiales</taxon>
        <taxon>Methylobacteriaceae</taxon>
        <taxon>Methylorubrum</taxon>
    </lineage>
</organism>
<evidence type="ECO:0000256" key="4">
    <source>
        <dbReference type="ARBA" id="ARBA00022946"/>
    </source>
</evidence>
<evidence type="ECO:0008006" key="9">
    <source>
        <dbReference type="Google" id="ProtNLM"/>
    </source>
</evidence>
<keyword evidence="2" id="KW-0813">Transport</keyword>
<evidence type="ECO:0000256" key="5">
    <source>
        <dbReference type="ARBA" id="ARBA00022982"/>
    </source>
</evidence>